<feature type="domain" description="GGDEF" evidence="3">
    <location>
        <begin position="229"/>
        <end position="358"/>
    </location>
</feature>
<dbReference type="NCBIfam" id="TIGR00254">
    <property type="entry name" value="GGDEF"/>
    <property type="match status" value="1"/>
</dbReference>
<dbReference type="PROSITE" id="PS50887">
    <property type="entry name" value="GGDEF"/>
    <property type="match status" value="1"/>
</dbReference>
<dbReference type="InterPro" id="IPR000160">
    <property type="entry name" value="GGDEF_dom"/>
</dbReference>
<dbReference type="SUPFAM" id="SSF55073">
    <property type="entry name" value="Nucleotide cyclase"/>
    <property type="match status" value="1"/>
</dbReference>
<protein>
    <recommendedName>
        <fullName evidence="1">diguanylate cyclase</fullName>
        <ecNumber evidence="1">2.7.7.65</ecNumber>
    </recommendedName>
</protein>
<evidence type="ECO:0000259" key="3">
    <source>
        <dbReference type="PROSITE" id="PS50887"/>
    </source>
</evidence>
<name>A0ABU5DCX5_9BURK</name>
<evidence type="ECO:0000313" key="4">
    <source>
        <dbReference type="EMBL" id="MDY0744141.1"/>
    </source>
</evidence>
<comment type="catalytic activity">
    <reaction evidence="2">
        <text>2 GTP = 3',3'-c-di-GMP + 2 diphosphate</text>
        <dbReference type="Rhea" id="RHEA:24898"/>
        <dbReference type="ChEBI" id="CHEBI:33019"/>
        <dbReference type="ChEBI" id="CHEBI:37565"/>
        <dbReference type="ChEBI" id="CHEBI:58805"/>
        <dbReference type="EC" id="2.7.7.65"/>
    </reaction>
</comment>
<dbReference type="EMBL" id="JAXCLA010000002">
    <property type="protein sequence ID" value="MDY0744141.1"/>
    <property type="molecule type" value="Genomic_DNA"/>
</dbReference>
<dbReference type="GO" id="GO:0052621">
    <property type="term" value="F:diguanylate cyclase activity"/>
    <property type="evidence" value="ECO:0007669"/>
    <property type="project" value="UniProtKB-EC"/>
</dbReference>
<dbReference type="InterPro" id="IPR043128">
    <property type="entry name" value="Rev_trsase/Diguanyl_cyclase"/>
</dbReference>
<dbReference type="InterPro" id="IPR050469">
    <property type="entry name" value="Diguanylate_Cyclase"/>
</dbReference>
<dbReference type="SMART" id="SM00267">
    <property type="entry name" value="GGDEF"/>
    <property type="match status" value="1"/>
</dbReference>
<reference evidence="4 5" key="1">
    <citation type="submission" date="2023-11" db="EMBL/GenBank/DDBJ databases">
        <title>Paucibacter sp. nov., isolated from fresh soil in Korea.</title>
        <authorList>
            <person name="Le N.T.T."/>
        </authorList>
    </citation>
    <scope>NUCLEOTIDE SEQUENCE [LARGE SCALE GENOMIC DNA]</scope>
    <source>
        <strain evidence="4 5">R3-3</strain>
    </source>
</reference>
<dbReference type="Pfam" id="PF05227">
    <property type="entry name" value="CHASE3"/>
    <property type="match status" value="1"/>
</dbReference>
<dbReference type="EC" id="2.7.7.65" evidence="1"/>
<comment type="caution">
    <text evidence="4">The sequence shown here is derived from an EMBL/GenBank/DDBJ whole genome shotgun (WGS) entry which is preliminary data.</text>
</comment>
<keyword evidence="4" id="KW-0808">Transferase</keyword>
<dbReference type="Pfam" id="PF00990">
    <property type="entry name" value="GGDEF"/>
    <property type="match status" value="1"/>
</dbReference>
<accession>A0ABU5DCX5</accession>
<dbReference type="Gene3D" id="3.30.70.270">
    <property type="match status" value="1"/>
</dbReference>
<organism evidence="4 5">
    <name type="scientific">Roseateles agri</name>
    <dbReference type="NCBI Taxonomy" id="3098619"/>
    <lineage>
        <taxon>Bacteria</taxon>
        <taxon>Pseudomonadati</taxon>
        <taxon>Pseudomonadota</taxon>
        <taxon>Betaproteobacteria</taxon>
        <taxon>Burkholderiales</taxon>
        <taxon>Sphaerotilaceae</taxon>
        <taxon>Roseateles</taxon>
    </lineage>
</organism>
<evidence type="ECO:0000256" key="1">
    <source>
        <dbReference type="ARBA" id="ARBA00012528"/>
    </source>
</evidence>
<dbReference type="CDD" id="cd01949">
    <property type="entry name" value="GGDEF"/>
    <property type="match status" value="1"/>
</dbReference>
<dbReference type="Proteomes" id="UP001285263">
    <property type="component" value="Unassembled WGS sequence"/>
</dbReference>
<proteinExistence type="predicted"/>
<keyword evidence="5" id="KW-1185">Reference proteome</keyword>
<dbReference type="RefSeq" id="WP_320422043.1">
    <property type="nucleotide sequence ID" value="NZ_JAXCLA010000002.1"/>
</dbReference>
<sequence>MLVVSLGSILVANARSYEAADDWVEHTHAVLAELDQVRVTMLRGGIALRDYALVPKPDLLDRTRTAADEAVQAAQRLETLVQDNRAQAARAAEVSVEVRAVAAWYVSSAATGEREGGPALQRLLGERITVDGARRLRQFMDEMQLEERALLKARQTNADRELASLKGWSTGLGAVFLSFIFGTVVYSRRLVRAGDEDMTDLAKSANSDALTGLANRRALQKRVQKLRAQPFGVLVFDLDDFKPINDRYGHAAGDQVLKAVAKRLRQLCRNGDLAVRTGGDEFVVLFPGLDDTGRLEEIRTRLRQAIGEPILLDSTPVKVGASIGYASTNGDKTFDQLIELADAMSYEEKKVRKAASGR</sequence>
<evidence type="ECO:0000256" key="2">
    <source>
        <dbReference type="ARBA" id="ARBA00034247"/>
    </source>
</evidence>
<evidence type="ECO:0000313" key="5">
    <source>
        <dbReference type="Proteomes" id="UP001285263"/>
    </source>
</evidence>
<dbReference type="InterPro" id="IPR029787">
    <property type="entry name" value="Nucleotide_cyclase"/>
</dbReference>
<dbReference type="InterPro" id="IPR007891">
    <property type="entry name" value="CHASE3"/>
</dbReference>
<keyword evidence="4" id="KW-0548">Nucleotidyltransferase</keyword>
<dbReference type="PANTHER" id="PTHR45138">
    <property type="entry name" value="REGULATORY COMPONENTS OF SENSORY TRANSDUCTION SYSTEM"/>
    <property type="match status" value="1"/>
</dbReference>
<gene>
    <name evidence="4" type="ORF">SNE35_06475</name>
</gene>
<dbReference type="PANTHER" id="PTHR45138:SF9">
    <property type="entry name" value="DIGUANYLATE CYCLASE DGCM-RELATED"/>
    <property type="match status" value="1"/>
</dbReference>